<name>A0AAD6PRC2_9ROSI</name>
<comment type="caution">
    <text evidence="1">The sequence shown here is derived from an EMBL/GenBank/DDBJ whole genome shotgun (WGS) entry which is preliminary data.</text>
</comment>
<dbReference type="EMBL" id="JAQIZT010000019">
    <property type="protein sequence ID" value="KAJ6952871.1"/>
    <property type="molecule type" value="Genomic_DNA"/>
</dbReference>
<evidence type="ECO:0000313" key="1">
    <source>
        <dbReference type="EMBL" id="KAJ6952871.1"/>
    </source>
</evidence>
<protein>
    <submittedName>
        <fullName evidence="1">Uncharacterized protein</fullName>
    </submittedName>
</protein>
<keyword evidence="2" id="KW-1185">Reference proteome</keyword>
<organism evidence="1 2">
    <name type="scientific">Populus alba x Populus x berolinensis</name>
    <dbReference type="NCBI Taxonomy" id="444605"/>
    <lineage>
        <taxon>Eukaryota</taxon>
        <taxon>Viridiplantae</taxon>
        <taxon>Streptophyta</taxon>
        <taxon>Embryophyta</taxon>
        <taxon>Tracheophyta</taxon>
        <taxon>Spermatophyta</taxon>
        <taxon>Magnoliopsida</taxon>
        <taxon>eudicotyledons</taxon>
        <taxon>Gunneridae</taxon>
        <taxon>Pentapetalae</taxon>
        <taxon>rosids</taxon>
        <taxon>fabids</taxon>
        <taxon>Malpighiales</taxon>
        <taxon>Salicaceae</taxon>
        <taxon>Saliceae</taxon>
        <taxon>Populus</taxon>
    </lineage>
</organism>
<reference evidence="1" key="1">
    <citation type="journal article" date="2023" name="Mol. Ecol. Resour.">
        <title>Chromosome-level genome assembly of a triploid poplar Populus alba 'Berolinensis'.</title>
        <authorList>
            <person name="Chen S."/>
            <person name="Yu Y."/>
            <person name="Wang X."/>
            <person name="Wang S."/>
            <person name="Zhang T."/>
            <person name="Zhou Y."/>
            <person name="He R."/>
            <person name="Meng N."/>
            <person name="Wang Y."/>
            <person name="Liu W."/>
            <person name="Liu Z."/>
            <person name="Liu J."/>
            <person name="Guo Q."/>
            <person name="Huang H."/>
            <person name="Sederoff R.R."/>
            <person name="Wang G."/>
            <person name="Qu G."/>
            <person name="Chen S."/>
        </authorList>
    </citation>
    <scope>NUCLEOTIDE SEQUENCE</scope>
    <source>
        <strain evidence="1">SC-2020</strain>
    </source>
</reference>
<dbReference type="AlphaFoldDB" id="A0AAD6PRC2"/>
<sequence length="23" mass="2848">MNIYPFFFLNRPIMSRSLLAFRN</sequence>
<proteinExistence type="predicted"/>
<accession>A0AAD6PRC2</accession>
<evidence type="ECO:0000313" key="2">
    <source>
        <dbReference type="Proteomes" id="UP001164929"/>
    </source>
</evidence>
<dbReference type="Proteomes" id="UP001164929">
    <property type="component" value="Chromosome 19"/>
</dbReference>
<gene>
    <name evidence="1" type="ORF">NC653_041883</name>
</gene>